<dbReference type="GO" id="GO:0006012">
    <property type="term" value="P:galactose metabolic process"/>
    <property type="evidence" value="ECO:0007669"/>
    <property type="project" value="InterPro"/>
</dbReference>
<evidence type="ECO:0000256" key="3">
    <source>
        <dbReference type="ARBA" id="ARBA00022723"/>
    </source>
</evidence>
<evidence type="ECO:0000256" key="2">
    <source>
        <dbReference type="ARBA" id="ARBA00022679"/>
    </source>
</evidence>
<evidence type="ECO:0000259" key="11">
    <source>
        <dbReference type="Pfam" id="PF10509"/>
    </source>
</evidence>
<dbReference type="GO" id="GO:0005829">
    <property type="term" value="C:cytosol"/>
    <property type="evidence" value="ECO:0007669"/>
    <property type="project" value="TreeGrafter"/>
</dbReference>
<keyword evidence="7" id="KW-0460">Magnesium</keyword>
<dbReference type="GO" id="GO:0004335">
    <property type="term" value="F:galactokinase activity"/>
    <property type="evidence" value="ECO:0007669"/>
    <property type="project" value="InterPro"/>
</dbReference>
<evidence type="ECO:0000256" key="6">
    <source>
        <dbReference type="ARBA" id="ARBA00022840"/>
    </source>
</evidence>
<dbReference type="PANTHER" id="PTHR10457:SF7">
    <property type="entry name" value="GALACTOKINASE-RELATED"/>
    <property type="match status" value="1"/>
</dbReference>
<dbReference type="FunFam" id="3.30.70.890:FF:000001">
    <property type="entry name" value="Galactokinase"/>
    <property type="match status" value="1"/>
</dbReference>
<organism evidence="12">
    <name type="scientific">marine metagenome</name>
    <dbReference type="NCBI Taxonomy" id="408172"/>
    <lineage>
        <taxon>unclassified sequences</taxon>
        <taxon>metagenomes</taxon>
        <taxon>ecological metagenomes</taxon>
    </lineage>
</organism>
<dbReference type="SUPFAM" id="SSF54211">
    <property type="entry name" value="Ribosomal protein S5 domain 2-like"/>
    <property type="match status" value="1"/>
</dbReference>
<feature type="non-terminal residue" evidence="12">
    <location>
        <position position="374"/>
    </location>
</feature>
<dbReference type="Gene3D" id="3.30.230.10">
    <property type="match status" value="1"/>
</dbReference>
<feature type="domain" description="Galactokinase N-terminal" evidence="11">
    <location>
        <begin position="5"/>
        <end position="38"/>
    </location>
</feature>
<dbReference type="InterPro" id="IPR019741">
    <property type="entry name" value="Galactokinase_CS"/>
</dbReference>
<comment type="similarity">
    <text evidence="1">Belongs to the GHMP kinase family. GalK subfamily.</text>
</comment>
<feature type="domain" description="GHMP kinase C-terminal" evidence="10">
    <location>
        <begin position="273"/>
        <end position="331"/>
    </location>
</feature>
<evidence type="ECO:0000313" key="12">
    <source>
        <dbReference type="EMBL" id="SVA13029.1"/>
    </source>
</evidence>
<evidence type="ECO:0000256" key="7">
    <source>
        <dbReference type="ARBA" id="ARBA00022842"/>
    </source>
</evidence>
<keyword evidence="8" id="KW-0119">Carbohydrate metabolism</keyword>
<accession>A0A381TBA9</accession>
<evidence type="ECO:0000259" key="10">
    <source>
        <dbReference type="Pfam" id="PF08544"/>
    </source>
</evidence>
<dbReference type="Pfam" id="PF08544">
    <property type="entry name" value="GHMP_kinases_C"/>
    <property type="match status" value="1"/>
</dbReference>
<proteinExistence type="inferred from homology"/>
<keyword evidence="2" id="KW-0808">Transferase</keyword>
<feature type="domain" description="GHMP kinase N-terminal" evidence="9">
    <location>
        <begin position="75"/>
        <end position="163"/>
    </location>
</feature>
<sequence length="374" mass="42517">MRNKIIVEAPGRINLIGEHIDYNGGSVLPASIDKKIIIEFHSVSGEECNIESQTLDQGFKINLKKISKSKIQWQNYIIGVLYNLIVLKKLKIEAFNCNIESNLPIGAGISSSSALICGIASGLNYLNNLKLTNDEIIDIVSDVEHNFIGLMGGIMDQFTIVNGKKNKLILLNCQNRNFKYINSDFNNYKFLLINTNVEHNLANSAYNERVKECNEALSVINKKHNKYNCLVEVEENILNEFKNILKEKIYNRALFVIQENQRTYDSANKISNSKLKEFGKLMYKSHYGLKNLYEVSCKELDFLVEFTSNYEEIIGSRMMGGGFGGCTINLIKENFVDNFVDLVSQAYLDKFDIKLDAFTVNIDNGITIKNFNEF</sequence>
<dbReference type="InterPro" id="IPR006204">
    <property type="entry name" value="GHMP_kinase_N_dom"/>
</dbReference>
<keyword evidence="5" id="KW-0418">Kinase</keyword>
<dbReference type="InterPro" id="IPR000705">
    <property type="entry name" value="Galactokinase"/>
</dbReference>
<dbReference type="GO" id="GO:0046872">
    <property type="term" value="F:metal ion binding"/>
    <property type="evidence" value="ECO:0007669"/>
    <property type="project" value="UniProtKB-KW"/>
</dbReference>
<dbReference type="PROSITE" id="PS00106">
    <property type="entry name" value="GALACTOKINASE"/>
    <property type="match status" value="1"/>
</dbReference>
<dbReference type="Gene3D" id="3.30.70.890">
    <property type="entry name" value="GHMP kinase, C-terminal domain"/>
    <property type="match status" value="1"/>
</dbReference>
<dbReference type="InterPro" id="IPR036554">
    <property type="entry name" value="GHMP_kinase_C_sf"/>
</dbReference>
<dbReference type="PRINTS" id="PR00473">
    <property type="entry name" value="GALCTOKINASE"/>
</dbReference>
<keyword evidence="6" id="KW-0067">ATP-binding</keyword>
<dbReference type="Pfam" id="PF00288">
    <property type="entry name" value="GHMP_kinases_N"/>
    <property type="match status" value="1"/>
</dbReference>
<dbReference type="EMBL" id="UINC01004261">
    <property type="protein sequence ID" value="SVA13029.1"/>
    <property type="molecule type" value="Genomic_DNA"/>
</dbReference>
<dbReference type="InterPro" id="IPR019539">
    <property type="entry name" value="GalKase_N"/>
</dbReference>
<evidence type="ECO:0000256" key="1">
    <source>
        <dbReference type="ARBA" id="ARBA00006566"/>
    </source>
</evidence>
<keyword evidence="3" id="KW-0479">Metal-binding</keyword>
<evidence type="ECO:0000256" key="4">
    <source>
        <dbReference type="ARBA" id="ARBA00022741"/>
    </source>
</evidence>
<dbReference type="InterPro" id="IPR013750">
    <property type="entry name" value="GHMP_kinase_C_dom"/>
</dbReference>
<evidence type="ECO:0000259" key="9">
    <source>
        <dbReference type="Pfam" id="PF00288"/>
    </source>
</evidence>
<dbReference type="SUPFAM" id="SSF55060">
    <property type="entry name" value="GHMP Kinase, C-terminal domain"/>
    <property type="match status" value="1"/>
</dbReference>
<evidence type="ECO:0000256" key="8">
    <source>
        <dbReference type="ARBA" id="ARBA00023277"/>
    </source>
</evidence>
<dbReference type="InterPro" id="IPR014721">
    <property type="entry name" value="Ribsml_uS5_D2-typ_fold_subgr"/>
</dbReference>
<name>A0A381TBA9_9ZZZZ</name>
<protein>
    <recommendedName>
        <fullName evidence="13">Galactokinase</fullName>
    </recommendedName>
</protein>
<evidence type="ECO:0000256" key="5">
    <source>
        <dbReference type="ARBA" id="ARBA00022777"/>
    </source>
</evidence>
<dbReference type="InterPro" id="IPR006206">
    <property type="entry name" value="Mevalonate/galactokinase"/>
</dbReference>
<dbReference type="AlphaFoldDB" id="A0A381TBA9"/>
<dbReference type="PIRSF" id="PIRSF000530">
    <property type="entry name" value="Galactokinase"/>
    <property type="match status" value="1"/>
</dbReference>
<dbReference type="NCBIfam" id="TIGR00131">
    <property type="entry name" value="gal_kin"/>
    <property type="match status" value="1"/>
</dbReference>
<dbReference type="GO" id="GO:0005524">
    <property type="term" value="F:ATP binding"/>
    <property type="evidence" value="ECO:0007669"/>
    <property type="project" value="UniProtKB-KW"/>
</dbReference>
<evidence type="ECO:0008006" key="13">
    <source>
        <dbReference type="Google" id="ProtNLM"/>
    </source>
</evidence>
<reference evidence="12" key="1">
    <citation type="submission" date="2018-05" db="EMBL/GenBank/DDBJ databases">
        <authorList>
            <person name="Lanie J.A."/>
            <person name="Ng W.-L."/>
            <person name="Kazmierczak K.M."/>
            <person name="Andrzejewski T.M."/>
            <person name="Davidsen T.M."/>
            <person name="Wayne K.J."/>
            <person name="Tettelin H."/>
            <person name="Glass J.I."/>
            <person name="Rusch D."/>
            <person name="Podicherti R."/>
            <person name="Tsui H.-C.T."/>
            <person name="Winkler M.E."/>
        </authorList>
    </citation>
    <scope>NUCLEOTIDE SEQUENCE</scope>
</reference>
<keyword evidence="4" id="KW-0547">Nucleotide-binding</keyword>
<dbReference type="Pfam" id="PF10509">
    <property type="entry name" value="GalKase_gal_bdg"/>
    <property type="match status" value="1"/>
</dbReference>
<dbReference type="InterPro" id="IPR020568">
    <property type="entry name" value="Ribosomal_Su5_D2-typ_SF"/>
</dbReference>
<dbReference type="PANTHER" id="PTHR10457">
    <property type="entry name" value="MEVALONATE KINASE/GALACTOKINASE"/>
    <property type="match status" value="1"/>
</dbReference>
<dbReference type="PRINTS" id="PR00959">
    <property type="entry name" value="MEVGALKINASE"/>
</dbReference>
<gene>
    <name evidence="12" type="ORF">METZ01_LOCUS65883</name>
</gene>